<feature type="compositionally biased region" description="Low complexity" evidence="2">
    <location>
        <begin position="373"/>
        <end position="387"/>
    </location>
</feature>
<evidence type="ECO:0000259" key="3">
    <source>
        <dbReference type="PROSITE" id="PS51035"/>
    </source>
</evidence>
<dbReference type="PROSITE" id="PS51035">
    <property type="entry name" value="BAG"/>
    <property type="match status" value="1"/>
</dbReference>
<evidence type="ECO:0000256" key="2">
    <source>
        <dbReference type="SAM" id="MobiDB-lite"/>
    </source>
</evidence>
<dbReference type="PROSITE" id="PS50096">
    <property type="entry name" value="IQ"/>
    <property type="match status" value="1"/>
</dbReference>
<feature type="compositionally biased region" description="Acidic residues" evidence="2">
    <location>
        <begin position="446"/>
        <end position="455"/>
    </location>
</feature>
<dbReference type="InterPro" id="IPR003103">
    <property type="entry name" value="BAG_domain"/>
</dbReference>
<feature type="compositionally biased region" description="Polar residues" evidence="2">
    <location>
        <begin position="309"/>
        <end position="329"/>
    </location>
</feature>
<dbReference type="AlphaFoldDB" id="A0A164VWL4"/>
<dbReference type="Gene3D" id="1.20.58.120">
    <property type="entry name" value="BAG domain"/>
    <property type="match status" value="1"/>
</dbReference>
<dbReference type="SUPFAM" id="SSF63491">
    <property type="entry name" value="BAG domain"/>
    <property type="match status" value="1"/>
</dbReference>
<keyword evidence="5" id="KW-1185">Reference proteome</keyword>
<feature type="coiled-coil region" evidence="1">
    <location>
        <begin position="93"/>
        <end position="120"/>
    </location>
</feature>
<dbReference type="EMBL" id="KV419404">
    <property type="protein sequence ID" value="KZS94536.1"/>
    <property type="molecule type" value="Genomic_DNA"/>
</dbReference>
<reference evidence="4 5" key="1">
    <citation type="journal article" date="2016" name="Mol. Biol. Evol.">
        <title>Comparative Genomics of Early-Diverging Mushroom-Forming Fungi Provides Insights into the Origins of Lignocellulose Decay Capabilities.</title>
        <authorList>
            <person name="Nagy L.G."/>
            <person name="Riley R."/>
            <person name="Tritt A."/>
            <person name="Adam C."/>
            <person name="Daum C."/>
            <person name="Floudas D."/>
            <person name="Sun H."/>
            <person name="Yadav J.S."/>
            <person name="Pangilinan J."/>
            <person name="Larsson K.H."/>
            <person name="Matsuura K."/>
            <person name="Barry K."/>
            <person name="Labutti K."/>
            <person name="Kuo R."/>
            <person name="Ohm R.A."/>
            <person name="Bhattacharya S.S."/>
            <person name="Shirouzu T."/>
            <person name="Yoshinaga Y."/>
            <person name="Martin F.M."/>
            <person name="Grigoriev I.V."/>
            <person name="Hibbett D.S."/>
        </authorList>
    </citation>
    <scope>NUCLEOTIDE SEQUENCE [LARGE SCALE GENOMIC DNA]</scope>
    <source>
        <strain evidence="4 5">HHB9708</strain>
    </source>
</reference>
<feature type="compositionally biased region" description="Basic and acidic residues" evidence="2">
    <location>
        <begin position="183"/>
        <end position="192"/>
    </location>
</feature>
<feature type="region of interest" description="Disordered" evidence="2">
    <location>
        <begin position="307"/>
        <end position="410"/>
    </location>
</feature>
<dbReference type="InterPro" id="IPR036533">
    <property type="entry name" value="BAG_dom_sf"/>
</dbReference>
<dbReference type="PANTHER" id="PTHR33322">
    <property type="entry name" value="BAG DOMAIN CONTAINING PROTEIN, EXPRESSED"/>
    <property type="match status" value="1"/>
</dbReference>
<feature type="region of interest" description="Disordered" evidence="2">
    <location>
        <begin position="149"/>
        <end position="192"/>
    </location>
</feature>
<proteinExistence type="predicted"/>
<gene>
    <name evidence="4" type="ORF">SISNIDRAFT_494991</name>
</gene>
<dbReference type="STRING" id="1314777.A0A164VWL4"/>
<feature type="region of interest" description="Disordered" evidence="2">
    <location>
        <begin position="446"/>
        <end position="478"/>
    </location>
</feature>
<evidence type="ECO:0000256" key="1">
    <source>
        <dbReference type="SAM" id="Coils"/>
    </source>
</evidence>
<name>A0A164VWL4_9AGAM</name>
<feature type="compositionally biased region" description="Polar residues" evidence="2">
    <location>
        <begin position="456"/>
        <end position="466"/>
    </location>
</feature>
<dbReference type="Pfam" id="PF02179">
    <property type="entry name" value="BAG"/>
    <property type="match status" value="1"/>
</dbReference>
<dbReference type="InterPro" id="IPR040400">
    <property type="entry name" value="BAG5/6/7/8"/>
</dbReference>
<evidence type="ECO:0000313" key="4">
    <source>
        <dbReference type="EMBL" id="KZS94536.1"/>
    </source>
</evidence>
<dbReference type="GO" id="GO:0051087">
    <property type="term" value="F:protein-folding chaperone binding"/>
    <property type="evidence" value="ECO:0007669"/>
    <property type="project" value="InterPro"/>
</dbReference>
<feature type="compositionally biased region" description="Low complexity" evidence="2">
    <location>
        <begin position="168"/>
        <end position="182"/>
    </location>
</feature>
<protein>
    <recommendedName>
        <fullName evidence="3">BAG domain-containing protein</fullName>
    </recommendedName>
</protein>
<dbReference type="GO" id="GO:0006457">
    <property type="term" value="P:protein folding"/>
    <property type="evidence" value="ECO:0007669"/>
    <property type="project" value="TreeGrafter"/>
</dbReference>
<accession>A0A164VWL4</accession>
<evidence type="ECO:0000313" key="5">
    <source>
        <dbReference type="Proteomes" id="UP000076722"/>
    </source>
</evidence>
<dbReference type="PANTHER" id="PTHR33322:SF18">
    <property type="entry name" value="BAG FAMILY MOLECULAR CHAPERONE REGULATOR 8, CHLOROPLASTIC"/>
    <property type="match status" value="1"/>
</dbReference>
<keyword evidence="1" id="KW-0175">Coiled coil</keyword>
<dbReference type="Proteomes" id="UP000076722">
    <property type="component" value="Unassembled WGS sequence"/>
</dbReference>
<organism evidence="4 5">
    <name type="scientific">Sistotremastrum niveocremeum HHB9708</name>
    <dbReference type="NCBI Taxonomy" id="1314777"/>
    <lineage>
        <taxon>Eukaryota</taxon>
        <taxon>Fungi</taxon>
        <taxon>Dikarya</taxon>
        <taxon>Basidiomycota</taxon>
        <taxon>Agaricomycotina</taxon>
        <taxon>Agaricomycetes</taxon>
        <taxon>Sistotremastrales</taxon>
        <taxon>Sistotremastraceae</taxon>
        <taxon>Sertulicium</taxon>
        <taxon>Sertulicium niveocremeum</taxon>
    </lineage>
</organism>
<feature type="domain" description="BAG" evidence="3">
    <location>
        <begin position="263"/>
        <end position="303"/>
    </location>
</feature>
<sequence length="478" mass="53674">MLLYTPQQFNYQPSPRDRYLRALAEENAAREAYAAQLARERYNPYSIYNSYDDDDSDVYMSPAYSSRSPYLVDPYQRSARSRYLDEQREYLRLKEIEEARQAALEEKRRERERIAEARRRQYEHYLQQQRQAQEARERRSQSPFQSIFDFVPSRPIPATQPVQKVSDRAPSTSTSSDSLSQKSRPEPSLEAKEEAAIKIQSFVRTTFARRRALSSLASIRSQFESLCSSFTFPTTLEFEPDSVSPKLTYSSANAPVHAQEDSLMRLLSKLDTVESAGDKKIRAARKQLANEIEAALSVIDSKKEEMWTRQKTSSQTTVAELPSEDSSMQVEEAVPTESPSDASEVTVMEVDRIIPGSPSTIVPEAESSPQHLTNNTSSTSPDAPSSPEHLPLQTEGSSLPSPIVEDADDAALVENALFPSIDESAWSLDEEEPSTAATPSIYYDAVDETSGESESEVASQIKSQSHPDSEIENGFEML</sequence>
<dbReference type="OrthoDB" id="333905at2759"/>